<gene>
    <name evidence="1" type="ORF">SAMN05216324_106115</name>
</gene>
<protein>
    <submittedName>
        <fullName evidence="1">Uncharacterized protein</fullName>
    </submittedName>
</protein>
<proteinExistence type="predicted"/>
<sequence length="47" mass="5522">MGGKDVEFCCGYLTILKYFFPRFINSRGELTWKGNRENDITLIKFSI</sequence>
<evidence type="ECO:0000313" key="1">
    <source>
        <dbReference type="EMBL" id="SFZ94172.1"/>
    </source>
</evidence>
<dbReference type="STRING" id="1612149.SAMN05216324_106115"/>
<name>A0A1K2INZ5_9FLAO</name>
<evidence type="ECO:0000313" key="2">
    <source>
        <dbReference type="Proteomes" id="UP000182034"/>
    </source>
</evidence>
<organism evidence="1 2">
    <name type="scientific">Chryseobacterium limigenitum</name>
    <dbReference type="NCBI Taxonomy" id="1612149"/>
    <lineage>
        <taxon>Bacteria</taxon>
        <taxon>Pseudomonadati</taxon>
        <taxon>Bacteroidota</taxon>
        <taxon>Flavobacteriia</taxon>
        <taxon>Flavobacteriales</taxon>
        <taxon>Weeksellaceae</taxon>
        <taxon>Chryseobacterium group</taxon>
        <taxon>Chryseobacterium</taxon>
    </lineage>
</organism>
<dbReference type="AlphaFoldDB" id="A0A1K2INZ5"/>
<keyword evidence="2" id="KW-1185">Reference proteome</keyword>
<dbReference type="EMBL" id="FPKW01000006">
    <property type="protein sequence ID" value="SFZ94172.1"/>
    <property type="molecule type" value="Genomic_DNA"/>
</dbReference>
<accession>A0A1K2INZ5</accession>
<dbReference type="Proteomes" id="UP000182034">
    <property type="component" value="Unassembled WGS sequence"/>
</dbReference>
<reference evidence="2" key="1">
    <citation type="submission" date="2016-10" db="EMBL/GenBank/DDBJ databases">
        <authorList>
            <person name="Varghese N."/>
            <person name="Submissions S."/>
        </authorList>
    </citation>
    <scope>NUCLEOTIDE SEQUENCE [LARGE SCALE GENOMIC DNA]</scope>
    <source>
        <strain evidence="2">SUR2</strain>
    </source>
</reference>